<evidence type="ECO:0000256" key="5">
    <source>
        <dbReference type="ARBA" id="ARBA00031445"/>
    </source>
</evidence>
<name>A0A953HWG5_9BACT</name>
<comment type="pathway">
    <text evidence="1 8">Bacterial outer membrane biogenesis; LPS core biosynthesis.</text>
</comment>
<sequence>MMFSIYKGFAKLFSGLAGLVTRGQGKLSKRNCGLKNQTVPALGNSLWVHCASLGEFEQGKRVIDALRMRYPNKKLVLTFYSSSGYEKKKDYKLVDHVLYLPYDTPQAMVAFVAALNPELVVFIKYEFWFTLLDVLHKRDVPFVFVSSVFRSDQYLFRRVFRPLLNKILNARYIFVQNISSKTLLSKHGYQNVTVAGDTRVDRVIEVKESEFTWSSLEQWRKESVCVIAGSTWSEDEKLLVQAMSVFPGWKWIIAPHEIDRPHIKELEVLLGEESVFLSSCGMDAEIPSEKSVLVIDQIGLLSVLYRYGDIAYVGGGLGAGIHNTLEPTVYGLPVVFGSNYQKFQEAVDFCNLKAARVVTTTSELVEALKFFEEKEHRIEIREILENYFRKHEGATDKILSSLEKIIAVE</sequence>
<keyword evidence="8" id="KW-0448">Lipopolysaccharide biosynthesis</keyword>
<comment type="similarity">
    <text evidence="8">Belongs to the glycosyltransferase group 1 family.</text>
</comment>
<evidence type="ECO:0000256" key="1">
    <source>
        <dbReference type="ARBA" id="ARBA00004713"/>
    </source>
</evidence>
<comment type="function">
    <text evidence="8">Involved in lipopolysaccharide (LPS) biosynthesis. Catalyzes the transfer of 3-deoxy-D-manno-octulosonate (Kdo) residue(s) from CMP-Kdo to lipid IV(A), the tetraacyldisaccharide-1,4'-bisphosphate precursor of lipid A.</text>
</comment>
<dbReference type="Gene3D" id="3.40.50.2000">
    <property type="entry name" value="Glycogen Phosphorylase B"/>
    <property type="match status" value="1"/>
</dbReference>
<evidence type="ECO:0000256" key="6">
    <source>
        <dbReference type="ARBA" id="ARBA00049183"/>
    </source>
</evidence>
<feature type="active site" description="Proton acceptor" evidence="7">
    <location>
        <position position="55"/>
    </location>
</feature>
<dbReference type="AlphaFoldDB" id="A0A953HWG5"/>
<proteinExistence type="inferred from homology"/>
<dbReference type="PANTHER" id="PTHR42755:SF1">
    <property type="entry name" value="3-DEOXY-D-MANNO-OCTULOSONIC ACID TRANSFERASE, MITOCHONDRIAL-RELATED"/>
    <property type="match status" value="1"/>
</dbReference>
<evidence type="ECO:0000259" key="9">
    <source>
        <dbReference type="Pfam" id="PF04413"/>
    </source>
</evidence>
<evidence type="ECO:0000256" key="4">
    <source>
        <dbReference type="ARBA" id="ARBA00022679"/>
    </source>
</evidence>
<dbReference type="EMBL" id="JAHVHU010000003">
    <property type="protein sequence ID" value="MBY5957032.1"/>
    <property type="molecule type" value="Genomic_DNA"/>
</dbReference>
<dbReference type="GO" id="GO:0005886">
    <property type="term" value="C:plasma membrane"/>
    <property type="evidence" value="ECO:0007669"/>
    <property type="project" value="UniProtKB-SubCell"/>
</dbReference>
<dbReference type="GO" id="GO:0043842">
    <property type="term" value="F:Kdo transferase activity"/>
    <property type="evidence" value="ECO:0007669"/>
    <property type="project" value="UniProtKB-EC"/>
</dbReference>
<keyword evidence="8" id="KW-1003">Cell membrane</keyword>
<dbReference type="Gene3D" id="3.40.50.11720">
    <property type="entry name" value="3-Deoxy-D-manno-octulosonic-acid transferase, N-terminal domain"/>
    <property type="match status" value="1"/>
</dbReference>
<evidence type="ECO:0000256" key="3">
    <source>
        <dbReference type="ARBA" id="ARBA00019077"/>
    </source>
</evidence>
<keyword evidence="4 8" id="KW-0808">Transferase</keyword>
<keyword evidence="8" id="KW-0472">Membrane</keyword>
<dbReference type="RefSeq" id="WP_222578556.1">
    <property type="nucleotide sequence ID" value="NZ_JAHVHU010000003.1"/>
</dbReference>
<dbReference type="GO" id="GO:0009244">
    <property type="term" value="P:lipopolysaccharide core region biosynthetic process"/>
    <property type="evidence" value="ECO:0007669"/>
    <property type="project" value="UniProtKB-UniRule"/>
</dbReference>
<dbReference type="GO" id="GO:0009245">
    <property type="term" value="P:lipid A biosynthetic process"/>
    <property type="evidence" value="ECO:0007669"/>
    <property type="project" value="TreeGrafter"/>
</dbReference>
<dbReference type="InterPro" id="IPR007507">
    <property type="entry name" value="Glycos_transf_N"/>
</dbReference>
<evidence type="ECO:0000256" key="7">
    <source>
        <dbReference type="PIRSR" id="PIRSR639901-1"/>
    </source>
</evidence>
<dbReference type="InterPro" id="IPR039901">
    <property type="entry name" value="Kdotransferase"/>
</dbReference>
<dbReference type="SUPFAM" id="SSF53756">
    <property type="entry name" value="UDP-Glycosyltransferase/glycogen phosphorylase"/>
    <property type="match status" value="1"/>
</dbReference>
<evidence type="ECO:0000313" key="11">
    <source>
        <dbReference type="Proteomes" id="UP000753961"/>
    </source>
</evidence>
<comment type="caution">
    <text evidence="10">The sequence shown here is derived from an EMBL/GenBank/DDBJ whole genome shotgun (WGS) entry which is preliminary data.</text>
</comment>
<accession>A0A953HWG5</accession>
<comment type="subcellular location">
    <subcellularLocation>
        <location evidence="8">Cell membrane</location>
    </subcellularLocation>
</comment>
<protein>
    <recommendedName>
        <fullName evidence="3 8">3-deoxy-D-manno-octulosonic acid transferase</fullName>
        <shortName evidence="8">Kdo transferase</shortName>
        <ecNumber evidence="2 8">2.4.99.12</ecNumber>
    </recommendedName>
    <alternativeName>
        <fullName evidence="5 8">Lipid IV(A) 3-deoxy-D-manno-octulosonic acid transferase</fullName>
    </alternativeName>
</protein>
<dbReference type="Pfam" id="PF04413">
    <property type="entry name" value="Glycos_transf_N"/>
    <property type="match status" value="1"/>
</dbReference>
<keyword evidence="11" id="KW-1185">Reference proteome</keyword>
<comment type="catalytic activity">
    <reaction evidence="6 8">
        <text>lipid IVA (E. coli) + CMP-3-deoxy-beta-D-manno-octulosonate = alpha-Kdo-(2-&gt;6)-lipid IVA (E. coli) + CMP + H(+)</text>
        <dbReference type="Rhea" id="RHEA:28066"/>
        <dbReference type="ChEBI" id="CHEBI:15378"/>
        <dbReference type="ChEBI" id="CHEBI:58603"/>
        <dbReference type="ChEBI" id="CHEBI:60364"/>
        <dbReference type="ChEBI" id="CHEBI:60377"/>
        <dbReference type="ChEBI" id="CHEBI:85987"/>
        <dbReference type="EC" id="2.4.99.12"/>
    </reaction>
</comment>
<dbReference type="InterPro" id="IPR038107">
    <property type="entry name" value="Glycos_transf_N_sf"/>
</dbReference>
<gene>
    <name evidence="10" type="ORF">KUV50_02720</name>
</gene>
<dbReference type="EC" id="2.4.99.12" evidence="2 8"/>
<organism evidence="10 11">
    <name type="scientific">Membranihabitans marinus</name>
    <dbReference type="NCBI Taxonomy" id="1227546"/>
    <lineage>
        <taxon>Bacteria</taxon>
        <taxon>Pseudomonadati</taxon>
        <taxon>Bacteroidota</taxon>
        <taxon>Saprospiria</taxon>
        <taxon>Saprospirales</taxon>
        <taxon>Saprospiraceae</taxon>
        <taxon>Membranihabitans</taxon>
    </lineage>
</organism>
<reference evidence="10" key="1">
    <citation type="submission" date="2021-06" db="EMBL/GenBank/DDBJ databases">
        <title>44 bacteria genomes isolated from Dapeng, Shenzhen.</title>
        <authorList>
            <person name="Zheng W."/>
            <person name="Yu S."/>
            <person name="Huang Y."/>
        </authorList>
    </citation>
    <scope>NUCLEOTIDE SEQUENCE</scope>
    <source>
        <strain evidence="10">DP5N28-2</strain>
    </source>
</reference>
<dbReference type="Proteomes" id="UP000753961">
    <property type="component" value="Unassembled WGS sequence"/>
</dbReference>
<evidence type="ECO:0000313" key="10">
    <source>
        <dbReference type="EMBL" id="MBY5957032.1"/>
    </source>
</evidence>
<evidence type="ECO:0000256" key="2">
    <source>
        <dbReference type="ARBA" id="ARBA00012621"/>
    </source>
</evidence>
<feature type="domain" description="3-deoxy-D-manno-octulosonic-acid transferase N-terminal" evidence="9">
    <location>
        <begin position="43"/>
        <end position="201"/>
    </location>
</feature>
<dbReference type="PANTHER" id="PTHR42755">
    <property type="entry name" value="3-DEOXY-MANNO-OCTULOSONATE CYTIDYLYLTRANSFERASE"/>
    <property type="match status" value="1"/>
</dbReference>
<evidence type="ECO:0000256" key="8">
    <source>
        <dbReference type="RuleBase" id="RU365103"/>
    </source>
</evidence>